<name>A0A1I3NQ97_9RHOB</name>
<dbReference type="InterPro" id="IPR006429">
    <property type="entry name" value="Phage_lambda_portal"/>
</dbReference>
<dbReference type="Pfam" id="PF05136">
    <property type="entry name" value="Phage_portal_2"/>
    <property type="match status" value="1"/>
</dbReference>
<evidence type="ECO:0000313" key="2">
    <source>
        <dbReference type="Proteomes" id="UP000183299"/>
    </source>
</evidence>
<protein>
    <submittedName>
        <fullName evidence="1">Phage portal protein, lambda family</fullName>
    </submittedName>
</protein>
<dbReference type="GO" id="GO:0005198">
    <property type="term" value="F:structural molecule activity"/>
    <property type="evidence" value="ECO:0007669"/>
    <property type="project" value="InterPro"/>
</dbReference>
<dbReference type="Proteomes" id="UP000183299">
    <property type="component" value="Unassembled WGS sequence"/>
</dbReference>
<dbReference type="GO" id="GO:0019068">
    <property type="term" value="P:virion assembly"/>
    <property type="evidence" value="ECO:0007669"/>
    <property type="project" value="InterPro"/>
</dbReference>
<gene>
    <name evidence="1" type="ORF">SAMN04488138_10235</name>
</gene>
<dbReference type="RefSeq" id="WP_066605779.1">
    <property type="nucleotide sequence ID" value="NZ_FORY01000002.1"/>
</dbReference>
<keyword evidence="2" id="KW-1185">Reference proteome</keyword>
<evidence type="ECO:0000313" key="1">
    <source>
        <dbReference type="EMBL" id="SFJ11369.1"/>
    </source>
</evidence>
<dbReference type="GeneID" id="98663847"/>
<dbReference type="EMBL" id="FORY01000002">
    <property type="protein sequence ID" value="SFJ11369.1"/>
    <property type="molecule type" value="Genomic_DNA"/>
</dbReference>
<proteinExistence type="predicted"/>
<sequence>MNLKARISGLFKRQIEAGGGGWRWQGAPMLAAPQASTLAARGPAKARASALSVNNPIAARAVEAWCASLVGRGWQAQSQHPDRSTARDLNAAFEALIGPYLPMIARAVVRDGESFVRLHPRVDGFKITVLPADQIDPSLSRDLGNGARIVAGIEFDAEDTVTAYHVLRDAPGAPFAAYGETLRISASEILHVFDPIFPGQARGISWLSPVLLKLADFDGASDALLMNLRTQSLFSAFITDPEGGNAGFDGETGEGGEVNLALEPGATRILPPGADVKFAQPGSGLSDQVAFLKQQLHEIATGLGLTYAQLSGDLSQTSYSSSRVGILEHRRRAEMLQRQLIEGQLLRPLWRAWINHRALLGEIPSNALSDHHAVRFVRPGWETIDPLKEINAEIAAIDAGLKSRAEVIAARGRDVAEVDEERAAHPAITDEGKPA</sequence>
<dbReference type="STRING" id="576117.SAMN04488138_10235"/>
<reference evidence="1 2" key="1">
    <citation type="submission" date="2016-10" db="EMBL/GenBank/DDBJ databases">
        <authorList>
            <person name="de Groot N.N."/>
        </authorList>
    </citation>
    <scope>NUCLEOTIDE SEQUENCE [LARGE SCALE GENOMIC DNA]</scope>
    <source>
        <strain evidence="1 2">CGMCC 1.8891</strain>
    </source>
</reference>
<dbReference type="AlphaFoldDB" id="A0A1I3NQ97"/>
<dbReference type="OrthoDB" id="9770450at2"/>
<organism evidence="1 2">
    <name type="scientific">Celeribacter halophilus</name>
    <dbReference type="NCBI Taxonomy" id="576117"/>
    <lineage>
        <taxon>Bacteria</taxon>
        <taxon>Pseudomonadati</taxon>
        <taxon>Pseudomonadota</taxon>
        <taxon>Alphaproteobacteria</taxon>
        <taxon>Rhodobacterales</taxon>
        <taxon>Roseobacteraceae</taxon>
        <taxon>Celeribacter</taxon>
    </lineage>
</organism>
<accession>A0A1I3NQ97</accession>
<dbReference type="NCBIfam" id="TIGR01539">
    <property type="entry name" value="portal_lambda"/>
    <property type="match status" value="1"/>
</dbReference>